<organism evidence="5 6">
    <name type="scientific">Nocardioides seonyuensis</name>
    <dbReference type="NCBI Taxonomy" id="2518371"/>
    <lineage>
        <taxon>Bacteria</taxon>
        <taxon>Bacillati</taxon>
        <taxon>Actinomycetota</taxon>
        <taxon>Actinomycetes</taxon>
        <taxon>Propionibacteriales</taxon>
        <taxon>Nocardioidaceae</taxon>
        <taxon>Nocardioides</taxon>
    </lineage>
</organism>
<feature type="domain" description="HTH marR-type" evidence="4">
    <location>
        <begin position="23"/>
        <end position="158"/>
    </location>
</feature>
<dbReference type="InterPro" id="IPR023187">
    <property type="entry name" value="Tscrpt_reg_MarR-type_CS"/>
</dbReference>
<dbReference type="Gene3D" id="1.10.10.10">
    <property type="entry name" value="Winged helix-like DNA-binding domain superfamily/Winged helix DNA-binding domain"/>
    <property type="match status" value="1"/>
</dbReference>
<evidence type="ECO:0000313" key="5">
    <source>
        <dbReference type="EMBL" id="QBX55722.1"/>
    </source>
</evidence>
<keyword evidence="2" id="KW-0238">DNA-binding</keyword>
<dbReference type="PANTHER" id="PTHR42756">
    <property type="entry name" value="TRANSCRIPTIONAL REGULATOR, MARR"/>
    <property type="match status" value="1"/>
</dbReference>
<evidence type="ECO:0000256" key="2">
    <source>
        <dbReference type="ARBA" id="ARBA00023125"/>
    </source>
</evidence>
<protein>
    <submittedName>
        <fullName evidence="5">MarR family transcriptional regulator</fullName>
    </submittedName>
</protein>
<dbReference type="InterPro" id="IPR036388">
    <property type="entry name" value="WH-like_DNA-bd_sf"/>
</dbReference>
<dbReference type="GO" id="GO:0003700">
    <property type="term" value="F:DNA-binding transcription factor activity"/>
    <property type="evidence" value="ECO:0007669"/>
    <property type="project" value="InterPro"/>
</dbReference>
<dbReference type="PROSITE" id="PS50995">
    <property type="entry name" value="HTH_MARR_2"/>
    <property type="match status" value="1"/>
</dbReference>
<dbReference type="Proteomes" id="UP000294853">
    <property type="component" value="Chromosome"/>
</dbReference>
<evidence type="ECO:0000313" key="6">
    <source>
        <dbReference type="Proteomes" id="UP000294853"/>
    </source>
</evidence>
<keyword evidence="1" id="KW-0805">Transcription regulation</keyword>
<gene>
    <name evidence="5" type="ORF">EXE58_09825</name>
</gene>
<keyword evidence="6" id="KW-1185">Reference proteome</keyword>
<dbReference type="EMBL" id="CP038436">
    <property type="protein sequence ID" value="QBX55722.1"/>
    <property type="molecule type" value="Genomic_DNA"/>
</dbReference>
<dbReference type="PRINTS" id="PR00598">
    <property type="entry name" value="HTHMARR"/>
</dbReference>
<dbReference type="SMART" id="SM00347">
    <property type="entry name" value="HTH_MARR"/>
    <property type="match status" value="1"/>
</dbReference>
<dbReference type="OrthoDB" id="3237509at2"/>
<dbReference type="PANTHER" id="PTHR42756:SF1">
    <property type="entry name" value="TRANSCRIPTIONAL REPRESSOR OF EMRAB OPERON"/>
    <property type="match status" value="1"/>
</dbReference>
<name>A0A4V1BMA8_9ACTN</name>
<sequence>MSDHVAGILSQWARERPDLDTSAMGIIGRLHRVATALHQELRPVFAEEGLGDGDFDVLAALRRSGAPFELSPGELGATTMVTSGTVTKRVDRLASLGLVTRSTDERDRRVSRVALTDAGRELVDRLVEKHVANEERLLAGFTELERARLTRLLTRWATELGV</sequence>
<dbReference type="GO" id="GO:0003677">
    <property type="term" value="F:DNA binding"/>
    <property type="evidence" value="ECO:0007669"/>
    <property type="project" value="UniProtKB-KW"/>
</dbReference>
<accession>A0A4V1BMA8</accession>
<evidence type="ECO:0000256" key="1">
    <source>
        <dbReference type="ARBA" id="ARBA00023015"/>
    </source>
</evidence>
<dbReference type="AlphaFoldDB" id="A0A4V1BMA8"/>
<dbReference type="PROSITE" id="PS01117">
    <property type="entry name" value="HTH_MARR_1"/>
    <property type="match status" value="1"/>
</dbReference>
<dbReference type="SUPFAM" id="SSF46785">
    <property type="entry name" value="Winged helix' DNA-binding domain"/>
    <property type="match status" value="1"/>
</dbReference>
<evidence type="ECO:0000256" key="3">
    <source>
        <dbReference type="ARBA" id="ARBA00023163"/>
    </source>
</evidence>
<reference evidence="5 6" key="1">
    <citation type="submission" date="2019-03" db="EMBL/GenBank/DDBJ databases">
        <title>Three New Species of Nocardioides, Nocardioides euryhalodurans sp. nov., Nocardioides seonyuensis sp. nov. and Nocardioides eburneoflavus sp. nov. Iolated from Soil.</title>
        <authorList>
            <person name="Roh S.G."/>
            <person name="Lee C."/>
            <person name="Kim M.-K."/>
            <person name="Kim S.B."/>
        </authorList>
    </citation>
    <scope>NUCLEOTIDE SEQUENCE [LARGE SCALE GENOMIC DNA]</scope>
    <source>
        <strain evidence="5 6">MMS17-SY207-3</strain>
    </source>
</reference>
<dbReference type="KEGG" id="nsn:EXE58_09825"/>
<dbReference type="RefSeq" id="WP_135267713.1">
    <property type="nucleotide sequence ID" value="NZ_CP038436.1"/>
</dbReference>
<dbReference type="InterPro" id="IPR000835">
    <property type="entry name" value="HTH_MarR-typ"/>
</dbReference>
<dbReference type="InterPro" id="IPR036390">
    <property type="entry name" value="WH_DNA-bd_sf"/>
</dbReference>
<evidence type="ECO:0000259" key="4">
    <source>
        <dbReference type="PROSITE" id="PS50995"/>
    </source>
</evidence>
<proteinExistence type="predicted"/>
<keyword evidence="3" id="KW-0804">Transcription</keyword>
<dbReference type="Pfam" id="PF12802">
    <property type="entry name" value="MarR_2"/>
    <property type="match status" value="1"/>
</dbReference>